<dbReference type="Proteomes" id="UP000033860">
    <property type="component" value="Unassembled WGS sequence"/>
</dbReference>
<evidence type="ECO:0000313" key="2">
    <source>
        <dbReference type="Proteomes" id="UP000033860"/>
    </source>
</evidence>
<proteinExistence type="predicted"/>
<sequence>MKKFLWPTIIIAAVIGAWFWFSRGSENLHFDTIADQGADHVNDIAGVNYNSNPPTSGPHFPVWAKRGAYTQVLSDGYLIHSLEHGYVVISYNCDRLSAGRFIPAVFAHEGEDIATSSASPDLYHLTFTPPAGMSWLTPENPPDKVVDLPERFASAPCQALVDQLTPLLNSYQRLIIVPRPELDVAIALTAWGKIDKMDSFDEARIKAFASSFHNAGPEKTTE</sequence>
<dbReference type="InterPro" id="IPR021454">
    <property type="entry name" value="DUF3105"/>
</dbReference>
<comment type="caution">
    <text evidence="1">The sequence shown here is derived from an EMBL/GenBank/DDBJ whole genome shotgun (WGS) entry which is preliminary data.</text>
</comment>
<dbReference type="PATRIC" id="fig|1618371.3.peg.188"/>
<protein>
    <recommendedName>
        <fullName evidence="3">DUF3105 domain-containing protein</fullName>
    </recommendedName>
</protein>
<dbReference type="Pfam" id="PF11303">
    <property type="entry name" value="DUF3105"/>
    <property type="match status" value="2"/>
</dbReference>
<name>A0A0G1RXX9_9BACT</name>
<accession>A0A0G1RXX9</accession>
<evidence type="ECO:0008006" key="3">
    <source>
        <dbReference type="Google" id="ProtNLM"/>
    </source>
</evidence>
<reference evidence="1 2" key="1">
    <citation type="journal article" date="2015" name="Nature">
        <title>rRNA introns, odd ribosomes, and small enigmatic genomes across a large radiation of phyla.</title>
        <authorList>
            <person name="Brown C.T."/>
            <person name="Hug L.A."/>
            <person name="Thomas B.C."/>
            <person name="Sharon I."/>
            <person name="Castelle C.J."/>
            <person name="Singh A."/>
            <person name="Wilkins M.J."/>
            <person name="Williams K.H."/>
            <person name="Banfield J.F."/>
        </authorList>
    </citation>
    <scope>NUCLEOTIDE SEQUENCE [LARGE SCALE GENOMIC DNA]</scope>
</reference>
<gene>
    <name evidence="1" type="ORF">UX85_C0001G0186</name>
</gene>
<dbReference type="EMBL" id="LCNT01000001">
    <property type="protein sequence ID" value="KKU61972.1"/>
    <property type="molecule type" value="Genomic_DNA"/>
</dbReference>
<evidence type="ECO:0000313" key="1">
    <source>
        <dbReference type="EMBL" id="KKU61972.1"/>
    </source>
</evidence>
<dbReference type="AlphaFoldDB" id="A0A0G1RXX9"/>
<organism evidence="1 2">
    <name type="scientific">Candidatus Beckwithbacteria bacterium GW2011_GWB1_47_15</name>
    <dbReference type="NCBI Taxonomy" id="1618371"/>
    <lineage>
        <taxon>Bacteria</taxon>
        <taxon>Candidatus Beckwithiibacteriota</taxon>
    </lineage>
</organism>